<dbReference type="Gene3D" id="3.40.50.1980">
    <property type="entry name" value="Nitrogenase molybdenum iron protein domain"/>
    <property type="match status" value="2"/>
</dbReference>
<feature type="domain" description="HTH araC/xylS-type" evidence="4">
    <location>
        <begin position="164"/>
        <end position="262"/>
    </location>
</feature>
<comment type="caution">
    <text evidence="6">The sequence shown here is derived from an EMBL/GenBank/DDBJ whole genome shotgun (WGS) entry which is preliminary data.</text>
</comment>
<dbReference type="InterPro" id="IPR009057">
    <property type="entry name" value="Homeodomain-like_sf"/>
</dbReference>
<dbReference type="PANTHER" id="PTHR43280">
    <property type="entry name" value="ARAC-FAMILY TRANSCRIPTIONAL REGULATOR"/>
    <property type="match status" value="1"/>
</dbReference>
<dbReference type="InterPro" id="IPR018062">
    <property type="entry name" value="HTH_AraC-typ_CS"/>
</dbReference>
<dbReference type="Gene3D" id="1.10.10.60">
    <property type="entry name" value="Homeodomain-like"/>
    <property type="match status" value="2"/>
</dbReference>
<evidence type="ECO:0000313" key="7">
    <source>
        <dbReference type="Proteomes" id="UP001596378"/>
    </source>
</evidence>
<reference evidence="7" key="1">
    <citation type="journal article" date="2019" name="Int. J. Syst. Evol. Microbiol.">
        <title>The Global Catalogue of Microorganisms (GCM) 10K type strain sequencing project: providing services to taxonomists for standard genome sequencing and annotation.</title>
        <authorList>
            <consortium name="The Broad Institute Genomics Platform"/>
            <consortium name="The Broad Institute Genome Sequencing Center for Infectious Disease"/>
            <person name="Wu L."/>
            <person name="Ma J."/>
        </authorList>
    </citation>
    <scope>NUCLEOTIDE SEQUENCE [LARGE SCALE GENOMIC DNA]</scope>
    <source>
        <strain evidence="7">KCTC 12907</strain>
    </source>
</reference>
<evidence type="ECO:0000259" key="5">
    <source>
        <dbReference type="PROSITE" id="PS50983"/>
    </source>
</evidence>
<proteinExistence type="predicted"/>
<evidence type="ECO:0000256" key="3">
    <source>
        <dbReference type="ARBA" id="ARBA00023163"/>
    </source>
</evidence>
<dbReference type="PROSITE" id="PS50983">
    <property type="entry name" value="FE_B12_PBP"/>
    <property type="match status" value="1"/>
</dbReference>
<protein>
    <submittedName>
        <fullName evidence="6">Helix-turn-helix domain-containing protein</fullName>
    </submittedName>
</protein>
<dbReference type="PANTHER" id="PTHR43280:SF2">
    <property type="entry name" value="HTH-TYPE TRANSCRIPTIONAL REGULATOR EXSA"/>
    <property type="match status" value="1"/>
</dbReference>
<dbReference type="SUPFAM" id="SSF53807">
    <property type="entry name" value="Helical backbone' metal receptor"/>
    <property type="match status" value="1"/>
</dbReference>
<sequence length="537" mass="60961">MNKFSSARIWEWKQNSAPVTVKTECALLLYTEGRANVYFNRKRHALTGKHLLYVQPQASITLEPVGKGASAVYGLFFHSYRLQNKTTDTLTYCLDYTKLPNNGFILKPLPPSIPGIVRQLIRLQVESPFDEYACDRCIEELVQHISKQMNTKPLSRPSAQEAVEETMHAMLKHCERNWNRDAVAGDRRFNTSHLSRAFKQHSGYSFSAFLSKVRLNRAKILLLSSDMTLDAIAHRVGFLSGLYLSRRFKQDCGLSPSEYRQQLRREPLRVAAMTQAGNLLAVGIQPVAASLAPWNTAAVLHRELLAGGTADCFEFEDLELLSALRPDLLLIPEYTLIQNARKLQQLERVASVLFFPSFGVDPFAQLRQLAGVVGRAEAAERWIADFEASGQAWRRQMQALIPPTESVALYELRGTEQIILWQLGARGNCNLYRTLRWLPPDSIKRDVLDKETMLCLPLADLPDYCADHMFVIVGDSEDAYDRFYVNIKDHPVWSSLEAYRKKRIYRLPLSAFWADDALTLDRQLPLLADAVEAAPML</sequence>
<keyword evidence="7" id="KW-1185">Reference proteome</keyword>
<name>A0ABW2F4R1_9BACL</name>
<dbReference type="Pfam" id="PF12833">
    <property type="entry name" value="HTH_18"/>
    <property type="match status" value="1"/>
</dbReference>
<dbReference type="SUPFAM" id="SSF46689">
    <property type="entry name" value="Homeodomain-like"/>
    <property type="match status" value="2"/>
</dbReference>
<keyword evidence="2" id="KW-0238">DNA-binding</keyword>
<feature type="domain" description="Fe/B12 periplasmic-binding" evidence="5">
    <location>
        <begin position="267"/>
        <end position="535"/>
    </location>
</feature>
<dbReference type="RefSeq" id="WP_378050665.1">
    <property type="nucleotide sequence ID" value="NZ_JBHMDN010000028.1"/>
</dbReference>
<dbReference type="PROSITE" id="PS01124">
    <property type="entry name" value="HTH_ARAC_FAMILY_2"/>
    <property type="match status" value="1"/>
</dbReference>
<dbReference type="InterPro" id="IPR002491">
    <property type="entry name" value="ABC_transptr_periplasmic_BD"/>
</dbReference>
<dbReference type="EMBL" id="JBHTAI010000001">
    <property type="protein sequence ID" value="MFC7147391.1"/>
    <property type="molecule type" value="Genomic_DNA"/>
</dbReference>
<dbReference type="PROSITE" id="PS00041">
    <property type="entry name" value="HTH_ARAC_FAMILY_1"/>
    <property type="match status" value="1"/>
</dbReference>
<evidence type="ECO:0000256" key="1">
    <source>
        <dbReference type="ARBA" id="ARBA00023015"/>
    </source>
</evidence>
<evidence type="ECO:0000256" key="2">
    <source>
        <dbReference type="ARBA" id="ARBA00023125"/>
    </source>
</evidence>
<evidence type="ECO:0000313" key="6">
    <source>
        <dbReference type="EMBL" id="MFC7147391.1"/>
    </source>
</evidence>
<keyword evidence="1" id="KW-0805">Transcription regulation</keyword>
<accession>A0ABW2F4R1</accession>
<gene>
    <name evidence="6" type="ORF">ACFQMJ_02490</name>
</gene>
<dbReference type="SMART" id="SM00342">
    <property type="entry name" value="HTH_ARAC"/>
    <property type="match status" value="1"/>
</dbReference>
<dbReference type="Proteomes" id="UP001596378">
    <property type="component" value="Unassembled WGS sequence"/>
</dbReference>
<dbReference type="Pfam" id="PF01497">
    <property type="entry name" value="Peripla_BP_2"/>
    <property type="match status" value="1"/>
</dbReference>
<dbReference type="InterPro" id="IPR018060">
    <property type="entry name" value="HTH_AraC"/>
</dbReference>
<keyword evidence="3" id="KW-0804">Transcription</keyword>
<evidence type="ECO:0000259" key="4">
    <source>
        <dbReference type="PROSITE" id="PS01124"/>
    </source>
</evidence>
<organism evidence="6 7">
    <name type="scientific">Cohnella cellulosilytica</name>
    <dbReference type="NCBI Taxonomy" id="986710"/>
    <lineage>
        <taxon>Bacteria</taxon>
        <taxon>Bacillati</taxon>
        <taxon>Bacillota</taxon>
        <taxon>Bacilli</taxon>
        <taxon>Bacillales</taxon>
        <taxon>Paenibacillaceae</taxon>
        <taxon>Cohnella</taxon>
    </lineage>
</organism>